<reference evidence="2" key="1">
    <citation type="journal article" date="2015" name="Proc. Natl. Acad. Sci. U.S.A.">
        <title>Genome sequencing of adzuki bean (Vigna angularis) provides insight into high starch and low fat accumulation and domestication.</title>
        <authorList>
            <person name="Yang K."/>
            <person name="Tian Z."/>
            <person name="Chen C."/>
            <person name="Luo L."/>
            <person name="Zhao B."/>
            <person name="Wang Z."/>
            <person name="Yu L."/>
            <person name="Li Y."/>
            <person name="Sun Y."/>
            <person name="Li W."/>
            <person name="Chen Y."/>
            <person name="Li Y."/>
            <person name="Zhang Y."/>
            <person name="Ai D."/>
            <person name="Zhao J."/>
            <person name="Shang C."/>
            <person name="Ma Y."/>
            <person name="Wu B."/>
            <person name="Wang M."/>
            <person name="Gao L."/>
            <person name="Sun D."/>
            <person name="Zhang P."/>
            <person name="Guo F."/>
            <person name="Wang W."/>
            <person name="Li Y."/>
            <person name="Wang J."/>
            <person name="Varshney R.K."/>
            <person name="Wang J."/>
            <person name="Ling H.Q."/>
            <person name="Wan P."/>
        </authorList>
    </citation>
    <scope>NUCLEOTIDE SEQUENCE</scope>
    <source>
        <strain evidence="2">cv. Jingnong 6</strain>
    </source>
</reference>
<proteinExistence type="predicted"/>
<protein>
    <submittedName>
        <fullName evidence="1">Uncharacterized protein</fullName>
    </submittedName>
</protein>
<dbReference type="Proteomes" id="UP000053144">
    <property type="component" value="Chromosome 11"/>
</dbReference>
<dbReference type="Gramene" id="KOM57673">
    <property type="protein sequence ID" value="KOM57673"/>
    <property type="gene ID" value="LR48_Vigan11g070600"/>
</dbReference>
<gene>
    <name evidence="1" type="ORF">LR48_Vigan11g070600</name>
</gene>
<evidence type="ECO:0000313" key="1">
    <source>
        <dbReference type="EMBL" id="KOM57673.1"/>
    </source>
</evidence>
<evidence type="ECO:0000313" key="2">
    <source>
        <dbReference type="Proteomes" id="UP000053144"/>
    </source>
</evidence>
<name>A0A0L9VRU4_PHAAN</name>
<dbReference type="AlphaFoldDB" id="A0A0L9VRU4"/>
<dbReference type="EMBL" id="CM003381">
    <property type="protein sequence ID" value="KOM57673.1"/>
    <property type="molecule type" value="Genomic_DNA"/>
</dbReference>
<sequence>MKRETWREKLAAKAIKKNSARPAFTCTAELEKEFRIGAVHASLILPCFIQTPPSTFTPSSPLHTNTLTTPLIWELQATGFLWNLAPSSGIQSLGSPCTKELSISSHSAI</sequence>
<accession>A0A0L9VRU4</accession>
<organism evidence="1 2">
    <name type="scientific">Phaseolus angularis</name>
    <name type="common">Azuki bean</name>
    <name type="synonym">Vigna angularis</name>
    <dbReference type="NCBI Taxonomy" id="3914"/>
    <lineage>
        <taxon>Eukaryota</taxon>
        <taxon>Viridiplantae</taxon>
        <taxon>Streptophyta</taxon>
        <taxon>Embryophyta</taxon>
        <taxon>Tracheophyta</taxon>
        <taxon>Spermatophyta</taxon>
        <taxon>Magnoliopsida</taxon>
        <taxon>eudicotyledons</taxon>
        <taxon>Gunneridae</taxon>
        <taxon>Pentapetalae</taxon>
        <taxon>rosids</taxon>
        <taxon>fabids</taxon>
        <taxon>Fabales</taxon>
        <taxon>Fabaceae</taxon>
        <taxon>Papilionoideae</taxon>
        <taxon>50 kb inversion clade</taxon>
        <taxon>NPAAA clade</taxon>
        <taxon>indigoferoid/millettioid clade</taxon>
        <taxon>Phaseoleae</taxon>
        <taxon>Vigna</taxon>
    </lineage>
</organism>